<dbReference type="EMBL" id="AP018216">
    <property type="protein sequence ID" value="BAY72362.1"/>
    <property type="molecule type" value="Genomic_DNA"/>
</dbReference>
<name>A0A1Z4KU37_ANAVA</name>
<protein>
    <recommendedName>
        <fullName evidence="4">PEP-CTERM protein-sorting domain-containing protein</fullName>
    </recommendedName>
</protein>
<evidence type="ECO:0008006" key="4">
    <source>
        <dbReference type="Google" id="ProtNLM"/>
    </source>
</evidence>
<keyword evidence="1" id="KW-0732">Signal</keyword>
<evidence type="ECO:0000256" key="1">
    <source>
        <dbReference type="SAM" id="SignalP"/>
    </source>
</evidence>
<evidence type="ECO:0000313" key="2">
    <source>
        <dbReference type="EMBL" id="BAY72362.1"/>
    </source>
</evidence>
<feature type="signal peptide" evidence="1">
    <location>
        <begin position="1"/>
        <end position="25"/>
    </location>
</feature>
<dbReference type="Proteomes" id="UP000217507">
    <property type="component" value="Chromosome"/>
</dbReference>
<organism evidence="2 3">
    <name type="scientific">Trichormus variabilis NIES-23</name>
    <dbReference type="NCBI Taxonomy" id="1973479"/>
    <lineage>
        <taxon>Bacteria</taxon>
        <taxon>Bacillati</taxon>
        <taxon>Cyanobacteriota</taxon>
        <taxon>Cyanophyceae</taxon>
        <taxon>Nostocales</taxon>
        <taxon>Nostocaceae</taxon>
        <taxon>Trichormus</taxon>
    </lineage>
</organism>
<dbReference type="NCBIfam" id="TIGR02595">
    <property type="entry name" value="PEP_CTERM"/>
    <property type="match status" value="1"/>
</dbReference>
<evidence type="ECO:0000313" key="3">
    <source>
        <dbReference type="Proteomes" id="UP000217507"/>
    </source>
</evidence>
<dbReference type="InterPro" id="IPR013424">
    <property type="entry name" value="Ice-binding_C"/>
</dbReference>
<feature type="chain" id="PRO_5011114117" description="PEP-CTERM protein-sorting domain-containing protein" evidence="1">
    <location>
        <begin position="26"/>
        <end position="174"/>
    </location>
</feature>
<sequence>MKLVPTLTLVATSLALNFAAVDTQAAEAASIKYAFNVNSNIFSGRGIFGFDNSTFSNEAIPTAPVQFLNFTFNNDIQTVYTAQDDLDYPALGPILFTTVAGNSPFGLSYLFNNKINPAISYEIAGYDFIVGNQTFSNAVSYSPIPEPATLVSTLTVCSIGWLSSRKVKPAKKAA</sequence>
<accession>A0A1Z4KU37</accession>
<proteinExistence type="predicted"/>
<reference evidence="2 3" key="1">
    <citation type="submission" date="2017-06" db="EMBL/GenBank/DDBJ databases">
        <title>Genome sequencing of cyanobaciteial culture collection at National Institute for Environmental Studies (NIES).</title>
        <authorList>
            <person name="Hirose Y."/>
            <person name="Shimura Y."/>
            <person name="Fujisawa T."/>
            <person name="Nakamura Y."/>
            <person name="Kawachi M."/>
        </authorList>
    </citation>
    <scope>NUCLEOTIDE SEQUENCE [LARGE SCALE GENOMIC DNA]</scope>
    <source>
        <strain evidence="2 3">NIES-23</strain>
    </source>
</reference>
<gene>
    <name evidence="2" type="ORF">NIES23_51870</name>
</gene>
<dbReference type="AlphaFoldDB" id="A0A1Z4KU37"/>